<dbReference type="EMBL" id="LAZR01007531">
    <property type="protein sequence ID" value="KKM84658.1"/>
    <property type="molecule type" value="Genomic_DNA"/>
</dbReference>
<reference evidence="1" key="1">
    <citation type="journal article" date="2015" name="Nature">
        <title>Complex archaea that bridge the gap between prokaryotes and eukaryotes.</title>
        <authorList>
            <person name="Spang A."/>
            <person name="Saw J.H."/>
            <person name="Jorgensen S.L."/>
            <person name="Zaremba-Niedzwiedzka K."/>
            <person name="Martijn J."/>
            <person name="Lind A.E."/>
            <person name="van Eijk R."/>
            <person name="Schleper C."/>
            <person name="Guy L."/>
            <person name="Ettema T.J."/>
        </authorList>
    </citation>
    <scope>NUCLEOTIDE SEQUENCE</scope>
</reference>
<sequence length="193" mass="22251">MKRIFLDIGANTGQTIDFALRKEFQIDLIYGFEPSPICLSQLNKKYHKNPKVVILPFGLWTETCEIDLHNEGSQGGTILEDYKTTCNPTIRVTKCQFVCASDWFRNNIIEKCELFLKMNCEGSECDIVNNLLDSGEYDKVTCAFIDYDVRKSNSVAHKEKQLKERLKQLNINNLKVYMGSSRHLIMVSKLRVK</sequence>
<accession>A0A0F9KSI8</accession>
<dbReference type="SUPFAM" id="SSF53335">
    <property type="entry name" value="S-adenosyl-L-methionine-dependent methyltransferases"/>
    <property type="match status" value="1"/>
</dbReference>
<dbReference type="InterPro" id="IPR006342">
    <property type="entry name" value="FkbM_mtfrase"/>
</dbReference>
<dbReference type="InterPro" id="IPR029063">
    <property type="entry name" value="SAM-dependent_MTases_sf"/>
</dbReference>
<dbReference type="Gene3D" id="3.40.50.150">
    <property type="entry name" value="Vaccinia Virus protein VP39"/>
    <property type="match status" value="1"/>
</dbReference>
<evidence type="ECO:0008006" key="2">
    <source>
        <dbReference type="Google" id="ProtNLM"/>
    </source>
</evidence>
<comment type="caution">
    <text evidence="1">The sequence shown here is derived from an EMBL/GenBank/DDBJ whole genome shotgun (WGS) entry which is preliminary data.</text>
</comment>
<dbReference type="NCBIfam" id="TIGR01444">
    <property type="entry name" value="fkbM_fam"/>
    <property type="match status" value="1"/>
</dbReference>
<dbReference type="AlphaFoldDB" id="A0A0F9KSI8"/>
<proteinExistence type="predicted"/>
<name>A0A0F9KSI8_9ZZZZ</name>
<protein>
    <recommendedName>
        <fullName evidence="2">Methyltransferase FkbM domain-containing protein</fullName>
    </recommendedName>
</protein>
<gene>
    <name evidence="1" type="ORF">LCGC14_1296950</name>
</gene>
<evidence type="ECO:0000313" key="1">
    <source>
        <dbReference type="EMBL" id="KKM84658.1"/>
    </source>
</evidence>
<organism evidence="1">
    <name type="scientific">marine sediment metagenome</name>
    <dbReference type="NCBI Taxonomy" id="412755"/>
    <lineage>
        <taxon>unclassified sequences</taxon>
        <taxon>metagenomes</taxon>
        <taxon>ecological metagenomes</taxon>
    </lineage>
</organism>